<dbReference type="Pfam" id="PF01476">
    <property type="entry name" value="LysM"/>
    <property type="match status" value="2"/>
</dbReference>
<keyword evidence="3" id="KW-0378">Hydrolase</keyword>
<evidence type="ECO:0000313" key="4">
    <source>
        <dbReference type="Proteomes" id="UP000030103"/>
    </source>
</evidence>
<dbReference type="PANTHER" id="PTHR33734">
    <property type="entry name" value="LYSM DOMAIN-CONTAINING GPI-ANCHORED PROTEIN 2"/>
    <property type="match status" value="1"/>
</dbReference>
<feature type="domain" description="LysM" evidence="1">
    <location>
        <begin position="31"/>
        <end position="74"/>
    </location>
</feature>
<dbReference type="Proteomes" id="UP000254156">
    <property type="component" value="Unassembled WGS sequence"/>
</dbReference>
<dbReference type="eggNOG" id="COG0683">
    <property type="taxonomic scope" value="Bacteria"/>
</dbReference>
<dbReference type="InterPro" id="IPR036779">
    <property type="entry name" value="LysM_dom_sf"/>
</dbReference>
<dbReference type="PROSITE" id="PS51782">
    <property type="entry name" value="LYSM"/>
    <property type="match status" value="2"/>
</dbReference>
<dbReference type="EMBL" id="JRFA01000002">
    <property type="protein sequence ID" value="KGN76322.1"/>
    <property type="molecule type" value="Genomic_DNA"/>
</dbReference>
<dbReference type="GO" id="GO:0008932">
    <property type="term" value="F:lytic endotransglycosylase activity"/>
    <property type="evidence" value="ECO:0007669"/>
    <property type="project" value="TreeGrafter"/>
</dbReference>
<dbReference type="InterPro" id="IPR028082">
    <property type="entry name" value="Peripla_BP_I"/>
</dbReference>
<evidence type="ECO:0000259" key="1">
    <source>
        <dbReference type="PROSITE" id="PS51782"/>
    </source>
</evidence>
<dbReference type="Proteomes" id="UP000030103">
    <property type="component" value="Unassembled WGS sequence"/>
</dbReference>
<evidence type="ECO:0000313" key="5">
    <source>
        <dbReference type="Proteomes" id="UP000254156"/>
    </source>
</evidence>
<dbReference type="SUPFAM" id="SSF54106">
    <property type="entry name" value="LysM domain"/>
    <property type="match status" value="2"/>
</dbReference>
<reference evidence="2 4" key="1">
    <citation type="submission" date="2014-09" db="EMBL/GenBank/DDBJ databases">
        <title>Draft Genome Sequence of Porphyromonas macacae COT-192_OH2859.</title>
        <authorList>
            <person name="Wallis C."/>
            <person name="Deusch O."/>
            <person name="O'Flynn C."/>
            <person name="Davis I."/>
            <person name="Horsfall A."/>
            <person name="Kirkwood N."/>
            <person name="Harris S."/>
            <person name="Eisen J.A."/>
            <person name="Coil D.A."/>
            <person name="Darling A.E."/>
            <person name="Jospin G."/>
            <person name="Alexiev A."/>
        </authorList>
    </citation>
    <scope>NUCLEOTIDE SEQUENCE [LARGE SCALE GENOMIC DNA]</scope>
    <source>
        <strain evidence="4">COT-192 OH2859</strain>
        <strain evidence="2">COT-192_OH2859</strain>
    </source>
</reference>
<dbReference type="EC" id="3.2.-.-" evidence="3"/>
<accession>A0A0A2EFE2</accession>
<dbReference type="GO" id="GO:0016798">
    <property type="term" value="F:hydrolase activity, acting on glycosyl bonds"/>
    <property type="evidence" value="ECO:0007669"/>
    <property type="project" value="UniProtKB-KW"/>
</dbReference>
<dbReference type="PANTHER" id="PTHR33734:SF22">
    <property type="entry name" value="MEMBRANE-BOUND LYTIC MUREIN TRANSGLYCOSYLASE D"/>
    <property type="match status" value="1"/>
</dbReference>
<dbReference type="RefSeq" id="WP_025004226.1">
    <property type="nucleotide sequence ID" value="NZ_JASBZX010000011.1"/>
</dbReference>
<dbReference type="STRING" id="28115.HQ47_00585"/>
<feature type="domain" description="LysM" evidence="1">
    <location>
        <begin position="89"/>
        <end position="133"/>
    </location>
</feature>
<dbReference type="CDD" id="cd00118">
    <property type="entry name" value="LysM"/>
    <property type="match status" value="2"/>
</dbReference>
<dbReference type="OrthoDB" id="2149800at2"/>
<name>A0A0A2EFE2_9PORP</name>
<reference evidence="3 5" key="2">
    <citation type="submission" date="2018-06" db="EMBL/GenBank/DDBJ databases">
        <authorList>
            <consortium name="Pathogen Informatics"/>
            <person name="Doyle S."/>
        </authorList>
    </citation>
    <scope>NUCLEOTIDE SEQUENCE [LARGE SCALE GENOMIC DNA]</scope>
    <source>
        <strain evidence="3 5">NCTC11632</strain>
    </source>
</reference>
<dbReference type="SUPFAM" id="SSF53822">
    <property type="entry name" value="Periplasmic binding protein-like I"/>
    <property type="match status" value="1"/>
</dbReference>
<evidence type="ECO:0000313" key="3">
    <source>
        <dbReference type="EMBL" id="SUB89495.1"/>
    </source>
</evidence>
<dbReference type="EMBL" id="UGTF01000002">
    <property type="protein sequence ID" value="SUB89495.1"/>
    <property type="molecule type" value="Genomic_DNA"/>
</dbReference>
<organism evidence="2 4">
    <name type="scientific">Porphyromonas macacae</name>
    <dbReference type="NCBI Taxonomy" id="28115"/>
    <lineage>
        <taxon>Bacteria</taxon>
        <taxon>Pseudomonadati</taxon>
        <taxon>Bacteroidota</taxon>
        <taxon>Bacteroidia</taxon>
        <taxon>Bacteroidales</taxon>
        <taxon>Porphyromonadaceae</taxon>
        <taxon>Porphyromonas</taxon>
    </lineage>
</organism>
<keyword evidence="3" id="KW-0326">Glycosidase</keyword>
<dbReference type="eggNOG" id="COG1388">
    <property type="taxonomic scope" value="Bacteria"/>
</dbReference>
<evidence type="ECO:0000313" key="2">
    <source>
        <dbReference type="EMBL" id="KGN76322.1"/>
    </source>
</evidence>
<sequence>MKLSLVYRIVGLYLFFLFLISLADASAQQPRYHIVQPQETVYSIAKRYNLSIHDIYKLNPSSKEKIRSGEKLILPDSSTLLQQGRNGKKTHTIVKGETLYSVCRRYGVSEELMMITNPGLTPRNFKIGDVITIPEKNKRDTVIAKSSGGDDEHASKNIQVHNRQVKVALLLPLSKGAPSRYMEFYEGFLMGLYDLKKNGVSVDLVVKDVASLLDIQRLERSLIFEDRDLVIGGTGDDQIEYMAKTVGQALYVVPFSSREKLAMYSSKLYQVNSPQDLLYKEVLEGFLSQYKNHKIYLANADQVDTDGFYDYLKRYLDKNSIDYRMIDFAGDAAISIDSRAVIVPANQTPRMAERIFNKLGNSSCSIFASPRWQSFNSSLIRQMHKYNTTIYTSFFMDNKDALSVDFYTKYNAWFGHPIANTYPKYGAVGYDVARYFIRAIASYGADFLKYSYQIPSDGIQTDFKFRKVSSTGGYVNQNVFFVTYHPNGRITKTSL</sequence>
<protein>
    <submittedName>
        <fullName evidence="3">Sporulation-specific glycosylase ydhD</fullName>
        <ecNumber evidence="3">3.2.-.-</ecNumber>
    </submittedName>
</protein>
<gene>
    <name evidence="3" type="primary">ydhD</name>
    <name evidence="2" type="ORF">HQ47_00585</name>
    <name evidence="3" type="ORF">NCTC11632_01605</name>
</gene>
<dbReference type="SMART" id="SM00257">
    <property type="entry name" value="LysM"/>
    <property type="match status" value="2"/>
</dbReference>
<proteinExistence type="predicted"/>
<dbReference type="InterPro" id="IPR018392">
    <property type="entry name" value="LysM"/>
</dbReference>
<dbReference type="Gene3D" id="3.10.350.10">
    <property type="entry name" value="LysM domain"/>
    <property type="match status" value="2"/>
</dbReference>
<keyword evidence="4" id="KW-1185">Reference proteome</keyword>
<dbReference type="AlphaFoldDB" id="A0A0A2EFE2"/>